<name>A0A372JK74_9ACTN</name>
<dbReference type="AlphaFoldDB" id="A0A372JK74"/>
<accession>A0A372JK74</accession>
<keyword evidence="4" id="KW-0804">Transcription</keyword>
<dbReference type="InterPro" id="IPR001647">
    <property type="entry name" value="HTH_TetR"/>
</dbReference>
<keyword evidence="8" id="KW-1185">Reference proteome</keyword>
<dbReference type="InterPro" id="IPR036271">
    <property type="entry name" value="Tet_transcr_reg_TetR-rel_C_sf"/>
</dbReference>
<dbReference type="GO" id="GO:0000976">
    <property type="term" value="F:transcription cis-regulatory region binding"/>
    <property type="evidence" value="ECO:0007669"/>
    <property type="project" value="TreeGrafter"/>
</dbReference>
<dbReference type="PRINTS" id="PR00400">
    <property type="entry name" value="TETREPRESSOR"/>
</dbReference>
<evidence type="ECO:0000313" key="7">
    <source>
        <dbReference type="EMBL" id="RFU40433.1"/>
    </source>
</evidence>
<dbReference type="GO" id="GO:0046677">
    <property type="term" value="P:response to antibiotic"/>
    <property type="evidence" value="ECO:0007669"/>
    <property type="project" value="InterPro"/>
</dbReference>
<dbReference type="PROSITE" id="PS50977">
    <property type="entry name" value="HTH_TETR_2"/>
    <property type="match status" value="1"/>
</dbReference>
<dbReference type="InterPro" id="IPR009057">
    <property type="entry name" value="Homeodomain-like_sf"/>
</dbReference>
<evidence type="ECO:0000256" key="2">
    <source>
        <dbReference type="ARBA" id="ARBA00023015"/>
    </source>
</evidence>
<dbReference type="Proteomes" id="UP000261811">
    <property type="component" value="Unassembled WGS sequence"/>
</dbReference>
<gene>
    <name evidence="7" type="ORF">DZF91_17220</name>
</gene>
<comment type="caution">
    <text evidence="7">The sequence shown here is derived from an EMBL/GenBank/DDBJ whole genome shotgun (WGS) entry which is preliminary data.</text>
</comment>
<evidence type="ECO:0000256" key="5">
    <source>
        <dbReference type="PROSITE-ProRule" id="PRU00335"/>
    </source>
</evidence>
<dbReference type="InterPro" id="IPR004111">
    <property type="entry name" value="Repressor_TetR_C"/>
</dbReference>
<evidence type="ECO:0000259" key="6">
    <source>
        <dbReference type="PROSITE" id="PS50977"/>
    </source>
</evidence>
<dbReference type="GO" id="GO:0003700">
    <property type="term" value="F:DNA-binding transcription factor activity"/>
    <property type="evidence" value="ECO:0007669"/>
    <property type="project" value="TreeGrafter"/>
</dbReference>
<dbReference type="RefSeq" id="WP_117358490.1">
    <property type="nucleotide sequence ID" value="NZ_QURH01000287.1"/>
</dbReference>
<feature type="domain" description="HTH tetR-type" evidence="6">
    <location>
        <begin position="6"/>
        <end position="66"/>
    </location>
</feature>
<organism evidence="7 8">
    <name type="scientific">Actinomadura logoneensis</name>
    <dbReference type="NCBI Taxonomy" id="2293572"/>
    <lineage>
        <taxon>Bacteria</taxon>
        <taxon>Bacillati</taxon>
        <taxon>Actinomycetota</taxon>
        <taxon>Actinomycetes</taxon>
        <taxon>Streptosporangiales</taxon>
        <taxon>Thermomonosporaceae</taxon>
        <taxon>Actinomadura</taxon>
    </lineage>
</organism>
<evidence type="ECO:0000256" key="3">
    <source>
        <dbReference type="ARBA" id="ARBA00023125"/>
    </source>
</evidence>
<keyword evidence="3 5" id="KW-0238">DNA-binding</keyword>
<feature type="DNA-binding region" description="H-T-H motif" evidence="5">
    <location>
        <begin position="29"/>
        <end position="48"/>
    </location>
</feature>
<reference evidence="7 8" key="1">
    <citation type="submission" date="2018-08" db="EMBL/GenBank/DDBJ databases">
        <title>Actinomadura jelena sp. nov., a novel Actinomycete isolated from soil in Chad.</title>
        <authorList>
            <person name="Shi L."/>
        </authorList>
    </citation>
    <scope>NUCLEOTIDE SEQUENCE [LARGE SCALE GENOMIC DNA]</scope>
    <source>
        <strain evidence="7 8">NEAU-G17</strain>
    </source>
</reference>
<dbReference type="Gene3D" id="1.10.357.10">
    <property type="entry name" value="Tetracycline Repressor, domain 2"/>
    <property type="match status" value="1"/>
</dbReference>
<dbReference type="EMBL" id="QURH01000287">
    <property type="protein sequence ID" value="RFU40433.1"/>
    <property type="molecule type" value="Genomic_DNA"/>
</dbReference>
<evidence type="ECO:0000313" key="8">
    <source>
        <dbReference type="Proteomes" id="UP000261811"/>
    </source>
</evidence>
<proteinExistence type="predicted"/>
<dbReference type="InterPro" id="IPR003012">
    <property type="entry name" value="Tet_transcr_reg_TetR"/>
</dbReference>
<protein>
    <submittedName>
        <fullName evidence="7">TetR/AcrR family transcriptional regulator</fullName>
    </submittedName>
</protein>
<dbReference type="InterPro" id="IPR050109">
    <property type="entry name" value="HTH-type_TetR-like_transc_reg"/>
</dbReference>
<dbReference type="SUPFAM" id="SSF46689">
    <property type="entry name" value="Homeodomain-like"/>
    <property type="match status" value="1"/>
</dbReference>
<dbReference type="PANTHER" id="PTHR30055">
    <property type="entry name" value="HTH-TYPE TRANSCRIPTIONAL REGULATOR RUTR"/>
    <property type="match status" value="1"/>
</dbReference>
<keyword evidence="1" id="KW-0678">Repressor</keyword>
<evidence type="ECO:0000256" key="4">
    <source>
        <dbReference type="ARBA" id="ARBA00023163"/>
    </source>
</evidence>
<dbReference type="SUPFAM" id="SSF48498">
    <property type="entry name" value="Tetracyclin repressor-like, C-terminal domain"/>
    <property type="match status" value="1"/>
</dbReference>
<sequence length="212" mass="22937">MPRPRSLTRPRLAAAALAVIDRDGLAALSMRAVAKEVGVSTMALYRYVDSREDLEALVVERVLSGMPTDPPPDGPWRERVAALVERLRLAVTAHPGTVPLAPVYRHRSITLLRWSETMLRVLADAGFGGDARIVALRGVTAYIIGAIQLEHLGPLSGPGTDVIAALPPEEFPHMAAAGARARGISSHEEFRRGLDLLLDGLDHRTTPRPDAR</sequence>
<dbReference type="Pfam" id="PF02909">
    <property type="entry name" value="TetR_C_1"/>
    <property type="match status" value="1"/>
</dbReference>
<evidence type="ECO:0000256" key="1">
    <source>
        <dbReference type="ARBA" id="ARBA00022491"/>
    </source>
</evidence>
<keyword evidence="2" id="KW-0805">Transcription regulation</keyword>
<dbReference type="Pfam" id="PF00440">
    <property type="entry name" value="TetR_N"/>
    <property type="match status" value="1"/>
</dbReference>
<dbReference type="GO" id="GO:0045892">
    <property type="term" value="P:negative regulation of DNA-templated transcription"/>
    <property type="evidence" value="ECO:0007669"/>
    <property type="project" value="InterPro"/>
</dbReference>
<dbReference type="OrthoDB" id="329481at2"/>
<dbReference type="PANTHER" id="PTHR30055:SF151">
    <property type="entry name" value="TRANSCRIPTIONAL REGULATORY PROTEIN"/>
    <property type="match status" value="1"/>
</dbReference>